<feature type="region of interest" description="Disordered" evidence="1">
    <location>
        <begin position="102"/>
        <end position="155"/>
    </location>
</feature>
<name>A0A176W9Q1_MARPO</name>
<dbReference type="AlphaFoldDB" id="A0A176W9Q1"/>
<feature type="compositionally biased region" description="Basic and acidic residues" evidence="1">
    <location>
        <begin position="102"/>
        <end position="111"/>
    </location>
</feature>
<feature type="compositionally biased region" description="Basic and acidic residues" evidence="1">
    <location>
        <begin position="138"/>
        <end position="149"/>
    </location>
</feature>
<feature type="region of interest" description="Disordered" evidence="1">
    <location>
        <begin position="48"/>
        <end position="78"/>
    </location>
</feature>
<feature type="region of interest" description="Disordered" evidence="1">
    <location>
        <begin position="303"/>
        <end position="326"/>
    </location>
</feature>
<dbReference type="PANTHER" id="PTHR36078">
    <property type="entry name" value="BNACNNG21220D PROTEIN"/>
    <property type="match status" value="1"/>
</dbReference>
<feature type="compositionally biased region" description="Acidic residues" evidence="1">
    <location>
        <begin position="112"/>
        <end position="128"/>
    </location>
</feature>
<feature type="compositionally biased region" description="Basic and acidic residues" evidence="1">
    <location>
        <begin position="50"/>
        <end position="69"/>
    </location>
</feature>
<protein>
    <submittedName>
        <fullName evidence="2">Uncharacterized protein</fullName>
    </submittedName>
</protein>
<comment type="caution">
    <text evidence="2">The sequence shown here is derived from an EMBL/GenBank/DDBJ whole genome shotgun (WGS) entry which is preliminary data.</text>
</comment>
<feature type="compositionally biased region" description="Low complexity" evidence="1">
    <location>
        <begin position="216"/>
        <end position="234"/>
    </location>
</feature>
<evidence type="ECO:0000313" key="2">
    <source>
        <dbReference type="EMBL" id="OAE29754.1"/>
    </source>
</evidence>
<evidence type="ECO:0000313" key="3">
    <source>
        <dbReference type="Proteomes" id="UP000077202"/>
    </source>
</evidence>
<organism evidence="2 3">
    <name type="scientific">Marchantia polymorpha subsp. ruderalis</name>
    <dbReference type="NCBI Taxonomy" id="1480154"/>
    <lineage>
        <taxon>Eukaryota</taxon>
        <taxon>Viridiplantae</taxon>
        <taxon>Streptophyta</taxon>
        <taxon>Embryophyta</taxon>
        <taxon>Marchantiophyta</taxon>
        <taxon>Marchantiopsida</taxon>
        <taxon>Marchantiidae</taxon>
        <taxon>Marchantiales</taxon>
        <taxon>Marchantiaceae</taxon>
        <taxon>Marchantia</taxon>
    </lineage>
</organism>
<dbReference type="Proteomes" id="UP000077202">
    <property type="component" value="Unassembled WGS sequence"/>
</dbReference>
<dbReference type="EMBL" id="LVLJ01001430">
    <property type="protein sequence ID" value="OAE29754.1"/>
    <property type="molecule type" value="Genomic_DNA"/>
</dbReference>
<keyword evidence="3" id="KW-1185">Reference proteome</keyword>
<accession>A0A176W9Q1</accession>
<dbReference type="PANTHER" id="PTHR36078:SF2">
    <property type="entry name" value="OS09G0473966 PROTEIN"/>
    <property type="match status" value="1"/>
</dbReference>
<evidence type="ECO:0000256" key="1">
    <source>
        <dbReference type="SAM" id="MobiDB-lite"/>
    </source>
</evidence>
<reference evidence="2" key="1">
    <citation type="submission" date="2016-03" db="EMBL/GenBank/DDBJ databases">
        <title>Mechanisms controlling the formation of the plant cell surface in tip-growing cells are functionally conserved among land plants.</title>
        <authorList>
            <person name="Honkanen S."/>
            <person name="Jones V.A."/>
            <person name="Morieri G."/>
            <person name="Champion C."/>
            <person name="Hetherington A.J."/>
            <person name="Kelly S."/>
            <person name="Saint-Marcoux D."/>
            <person name="Proust H."/>
            <person name="Prescott H."/>
            <person name="Dolan L."/>
        </authorList>
    </citation>
    <scope>NUCLEOTIDE SEQUENCE [LARGE SCALE GENOMIC DNA]</scope>
    <source>
        <tissue evidence="2">Whole gametophyte</tissue>
    </source>
</reference>
<feature type="region of interest" description="Disordered" evidence="1">
    <location>
        <begin position="216"/>
        <end position="235"/>
    </location>
</feature>
<sequence>MNCTRIGAPHLIFDSASIQQSRAEHDQGGARQNDYPWLKVTAALYYENATAREKKGKGKEAKRSEGKRRDEKRRHEKCAEGATLRERKRCGLWTCRRAGVARTDEERRGDEENVEEHEEEHYDDEDEDERGKRRKRGKAEIEGLDEEKGRHPRGRRAVTAVGIQISNGRIAPTSGAARLRIILIIPILGMMANAVSNTDSGSAAARKNHNTITPASAAAAAASPPHPLSKSSSSMVDGVKEPAEYFAKYRIYERDYLRRINHKYFSGKKFAGSGRVFETITSVDGFTVKESSEPPLKRFLEIPSSLEEHSQSGAPPSAKKPSRRKP</sequence>
<proteinExistence type="predicted"/>
<gene>
    <name evidence="2" type="ORF">AXG93_3884s1500</name>
</gene>